<evidence type="ECO:0000256" key="7">
    <source>
        <dbReference type="SAM" id="Phobius"/>
    </source>
</evidence>
<feature type="transmembrane region" description="Helical" evidence="7">
    <location>
        <begin position="244"/>
        <end position="267"/>
    </location>
</feature>
<dbReference type="InterPro" id="IPR011701">
    <property type="entry name" value="MFS"/>
</dbReference>
<dbReference type="Gene3D" id="1.20.1250.20">
    <property type="entry name" value="MFS general substrate transporter like domains"/>
    <property type="match status" value="1"/>
</dbReference>
<feature type="transmembrane region" description="Helical" evidence="7">
    <location>
        <begin position="338"/>
        <end position="360"/>
    </location>
</feature>
<dbReference type="AlphaFoldDB" id="A0A918NF13"/>
<protein>
    <submittedName>
        <fullName evidence="9">MFS transporter</fullName>
    </submittedName>
</protein>
<dbReference type="InterPro" id="IPR050171">
    <property type="entry name" value="MFS_Transporters"/>
</dbReference>
<dbReference type="EMBL" id="BMYV01000001">
    <property type="protein sequence ID" value="GGX63043.1"/>
    <property type="molecule type" value="Genomic_DNA"/>
</dbReference>
<reference evidence="9 10" key="1">
    <citation type="journal article" date="2014" name="Int. J. Syst. Evol. Microbiol.">
        <title>Complete genome sequence of Corynebacterium casei LMG S-19264T (=DSM 44701T), isolated from a smear-ripened cheese.</title>
        <authorList>
            <consortium name="US DOE Joint Genome Institute (JGI-PGF)"/>
            <person name="Walter F."/>
            <person name="Albersmeier A."/>
            <person name="Kalinowski J."/>
            <person name="Ruckert C."/>
        </authorList>
    </citation>
    <scope>NUCLEOTIDE SEQUENCE [LARGE SCALE GENOMIC DNA]</scope>
    <source>
        <strain evidence="9 10">KCTC 23968</strain>
    </source>
</reference>
<evidence type="ECO:0000256" key="2">
    <source>
        <dbReference type="ARBA" id="ARBA00022448"/>
    </source>
</evidence>
<dbReference type="SUPFAM" id="SSF103473">
    <property type="entry name" value="MFS general substrate transporter"/>
    <property type="match status" value="1"/>
</dbReference>
<keyword evidence="4 7" id="KW-0812">Transmembrane</keyword>
<keyword evidence="10" id="KW-1185">Reference proteome</keyword>
<dbReference type="PROSITE" id="PS50850">
    <property type="entry name" value="MFS"/>
    <property type="match status" value="1"/>
</dbReference>
<keyword evidence="5 7" id="KW-1133">Transmembrane helix</keyword>
<feature type="domain" description="Major facilitator superfamily (MFS) profile" evidence="8">
    <location>
        <begin position="16"/>
        <end position="392"/>
    </location>
</feature>
<dbReference type="PROSITE" id="PS00216">
    <property type="entry name" value="SUGAR_TRANSPORT_1"/>
    <property type="match status" value="1"/>
</dbReference>
<dbReference type="PANTHER" id="PTHR23517">
    <property type="entry name" value="RESISTANCE PROTEIN MDTM, PUTATIVE-RELATED-RELATED"/>
    <property type="match status" value="1"/>
</dbReference>
<evidence type="ECO:0000256" key="1">
    <source>
        <dbReference type="ARBA" id="ARBA00004651"/>
    </source>
</evidence>
<dbReference type="InterPro" id="IPR005829">
    <property type="entry name" value="Sugar_transporter_CS"/>
</dbReference>
<proteinExistence type="predicted"/>
<evidence type="ECO:0000256" key="3">
    <source>
        <dbReference type="ARBA" id="ARBA00022475"/>
    </source>
</evidence>
<dbReference type="GO" id="GO:0022857">
    <property type="term" value="F:transmembrane transporter activity"/>
    <property type="evidence" value="ECO:0007669"/>
    <property type="project" value="InterPro"/>
</dbReference>
<dbReference type="Proteomes" id="UP000600865">
    <property type="component" value="Unassembled WGS sequence"/>
</dbReference>
<evidence type="ECO:0000256" key="4">
    <source>
        <dbReference type="ARBA" id="ARBA00022692"/>
    </source>
</evidence>
<dbReference type="InterPro" id="IPR020846">
    <property type="entry name" value="MFS_dom"/>
</dbReference>
<keyword evidence="2" id="KW-0813">Transport</keyword>
<evidence type="ECO:0000313" key="10">
    <source>
        <dbReference type="Proteomes" id="UP000600865"/>
    </source>
</evidence>
<accession>A0A918NF13</accession>
<comment type="caution">
    <text evidence="9">The sequence shown here is derived from an EMBL/GenBank/DDBJ whole genome shotgun (WGS) entry which is preliminary data.</text>
</comment>
<dbReference type="CDD" id="cd17473">
    <property type="entry name" value="MFS_arabinose_efflux_permease_like"/>
    <property type="match status" value="1"/>
</dbReference>
<sequence>MSTQSVTEARQATTIHGLILILAAVMPAMAIISLVPVMPLLGREFGPVPGAKALIPIALTIPALCVALFSPLAGWLSDRAGRKKLLVFALLGYAAIGIVPFFLTDLKQIIGARIGLGIFEAVIMTVATALIGDYFKGAERQKWIGIQVGFVSVSAIFLIAIGGVLGEMIGSRGPFLMYLAAVPIALLAGAILFEPAVIEKTSGPKLALPWAKLLPLLLITLGVGIFFYTAIVKLGDILGLSGEVSPGVIGGVGAAFNVGVMLGTIIFLKLKKFSSGPKLLAIGMALFAVGYGGMGLSGTFSMTVAFAIISSLGAGLLLPTMLTWVMNILPPNVRGRGTGLWTGMFFLGQFVAPLVAVAMYKPAGGLGNVLLVYGAVALVLMIIAAISARGAKVLKQEH</sequence>
<evidence type="ECO:0000259" key="8">
    <source>
        <dbReference type="PROSITE" id="PS50850"/>
    </source>
</evidence>
<feature type="transmembrane region" description="Helical" evidence="7">
    <location>
        <begin position="366"/>
        <end position="388"/>
    </location>
</feature>
<feature type="transmembrane region" description="Helical" evidence="7">
    <location>
        <begin position="175"/>
        <end position="193"/>
    </location>
</feature>
<name>A0A918NF13_9PROT</name>
<organism evidence="9 10">
    <name type="scientific">Litorimonas cladophorae</name>
    <dbReference type="NCBI Taxonomy" id="1220491"/>
    <lineage>
        <taxon>Bacteria</taxon>
        <taxon>Pseudomonadati</taxon>
        <taxon>Pseudomonadota</taxon>
        <taxon>Alphaproteobacteria</taxon>
        <taxon>Maricaulales</taxon>
        <taxon>Robiginitomaculaceae</taxon>
    </lineage>
</organism>
<keyword evidence="6 7" id="KW-0472">Membrane</keyword>
<evidence type="ECO:0000256" key="5">
    <source>
        <dbReference type="ARBA" id="ARBA00022989"/>
    </source>
</evidence>
<evidence type="ECO:0000313" key="9">
    <source>
        <dbReference type="EMBL" id="GGX63043.1"/>
    </source>
</evidence>
<dbReference type="GO" id="GO:0005886">
    <property type="term" value="C:plasma membrane"/>
    <property type="evidence" value="ECO:0007669"/>
    <property type="project" value="UniProtKB-SubCell"/>
</dbReference>
<dbReference type="InterPro" id="IPR036259">
    <property type="entry name" value="MFS_trans_sf"/>
</dbReference>
<keyword evidence="3" id="KW-1003">Cell membrane</keyword>
<feature type="transmembrane region" description="Helical" evidence="7">
    <location>
        <begin position="18"/>
        <end position="41"/>
    </location>
</feature>
<feature type="transmembrane region" description="Helical" evidence="7">
    <location>
        <begin position="85"/>
        <end position="103"/>
    </location>
</feature>
<feature type="transmembrane region" description="Helical" evidence="7">
    <location>
        <begin position="213"/>
        <end position="232"/>
    </location>
</feature>
<dbReference type="RefSeq" id="WP_233349837.1">
    <property type="nucleotide sequence ID" value="NZ_BMYV01000001.1"/>
</dbReference>
<feature type="transmembrane region" description="Helical" evidence="7">
    <location>
        <begin position="279"/>
        <end position="298"/>
    </location>
</feature>
<feature type="transmembrane region" description="Helical" evidence="7">
    <location>
        <begin position="304"/>
        <end position="326"/>
    </location>
</feature>
<gene>
    <name evidence="9" type="ORF">GCM10011309_11270</name>
</gene>
<comment type="subcellular location">
    <subcellularLocation>
        <location evidence="1">Cell membrane</location>
        <topology evidence="1">Multi-pass membrane protein</topology>
    </subcellularLocation>
</comment>
<feature type="transmembrane region" description="Helical" evidence="7">
    <location>
        <begin position="109"/>
        <end position="131"/>
    </location>
</feature>
<dbReference type="Pfam" id="PF07690">
    <property type="entry name" value="MFS_1"/>
    <property type="match status" value="1"/>
</dbReference>
<dbReference type="PANTHER" id="PTHR23517:SF3">
    <property type="entry name" value="INTEGRAL MEMBRANE TRANSPORT PROTEIN"/>
    <property type="match status" value="1"/>
</dbReference>
<feature type="transmembrane region" description="Helical" evidence="7">
    <location>
        <begin position="143"/>
        <end position="169"/>
    </location>
</feature>
<feature type="transmembrane region" description="Helical" evidence="7">
    <location>
        <begin position="53"/>
        <end position="73"/>
    </location>
</feature>
<evidence type="ECO:0000256" key="6">
    <source>
        <dbReference type="ARBA" id="ARBA00023136"/>
    </source>
</evidence>